<dbReference type="EMBL" id="RCHU02000001">
    <property type="protein sequence ID" value="KAL3610686.1"/>
    <property type="molecule type" value="Genomic_DNA"/>
</dbReference>
<accession>A0ACC4D1Q4</accession>
<name>A0ACC4D1Q4_POPAL</name>
<evidence type="ECO:0000313" key="2">
    <source>
        <dbReference type="Proteomes" id="UP000309997"/>
    </source>
</evidence>
<sequence>MAGSSSHHIKNICVFSGSSPRKEKEFLESANHLGQVLAERKIHLVYGGGSLGLMAAFLGGSQVLGVVPKALANGDIIGKTIGEELQVPTMSDRLNTMFNHADAFIALPGGLGTLEEIFHISSWAQLHIHHKPIGLLNVNGFYDKLRSFLDQAVEQEFITSSARQIIISAATAEQLIDQLQSFIPVIDPCMSRLD</sequence>
<keyword evidence="2" id="KW-1185">Reference proteome</keyword>
<protein>
    <submittedName>
        <fullName evidence="1">Uncharacterized protein</fullName>
    </submittedName>
</protein>
<gene>
    <name evidence="1" type="ORF">D5086_001706</name>
</gene>
<proteinExistence type="predicted"/>
<comment type="caution">
    <text evidence="1">The sequence shown here is derived from an EMBL/GenBank/DDBJ whole genome shotgun (WGS) entry which is preliminary data.</text>
</comment>
<dbReference type="Proteomes" id="UP000309997">
    <property type="component" value="Unassembled WGS sequence"/>
</dbReference>
<organism evidence="1 2">
    <name type="scientific">Populus alba</name>
    <name type="common">White poplar</name>
    <dbReference type="NCBI Taxonomy" id="43335"/>
    <lineage>
        <taxon>Eukaryota</taxon>
        <taxon>Viridiplantae</taxon>
        <taxon>Streptophyta</taxon>
        <taxon>Embryophyta</taxon>
        <taxon>Tracheophyta</taxon>
        <taxon>Spermatophyta</taxon>
        <taxon>Magnoliopsida</taxon>
        <taxon>eudicotyledons</taxon>
        <taxon>Gunneridae</taxon>
        <taxon>Pentapetalae</taxon>
        <taxon>rosids</taxon>
        <taxon>fabids</taxon>
        <taxon>Malpighiales</taxon>
        <taxon>Salicaceae</taxon>
        <taxon>Saliceae</taxon>
        <taxon>Populus</taxon>
    </lineage>
</organism>
<reference evidence="1 2" key="1">
    <citation type="journal article" date="2024" name="Plant Biotechnol. J.">
        <title>Genome and CRISPR/Cas9 system of a widespread forest tree (Populus alba) in the world.</title>
        <authorList>
            <person name="Liu Y.J."/>
            <person name="Jiang P.F."/>
            <person name="Han X.M."/>
            <person name="Li X.Y."/>
            <person name="Wang H.M."/>
            <person name="Wang Y.J."/>
            <person name="Wang X.X."/>
            <person name="Zeng Q.Y."/>
        </authorList>
    </citation>
    <scope>NUCLEOTIDE SEQUENCE [LARGE SCALE GENOMIC DNA]</scope>
    <source>
        <strain evidence="2">cv. PAL-ZL1</strain>
    </source>
</reference>
<evidence type="ECO:0000313" key="1">
    <source>
        <dbReference type="EMBL" id="KAL3610686.1"/>
    </source>
</evidence>